<keyword evidence="3" id="KW-0808">Transferase</keyword>
<dbReference type="Pfam" id="PF01874">
    <property type="entry name" value="CitG"/>
    <property type="match status" value="1"/>
</dbReference>
<keyword evidence="4" id="KW-0547">Nucleotide-binding</keyword>
<dbReference type="InterPro" id="IPR002736">
    <property type="entry name" value="CitG"/>
</dbReference>
<evidence type="ECO:0000256" key="1">
    <source>
        <dbReference type="ARBA" id="ARBA00001210"/>
    </source>
</evidence>
<dbReference type="Proteomes" id="UP001501353">
    <property type="component" value="Unassembled WGS sequence"/>
</dbReference>
<reference evidence="7" key="1">
    <citation type="journal article" date="2019" name="Int. J. Syst. Evol. Microbiol.">
        <title>The Global Catalogue of Microorganisms (GCM) 10K type strain sequencing project: providing services to taxonomists for standard genome sequencing and annotation.</title>
        <authorList>
            <consortium name="The Broad Institute Genomics Platform"/>
            <consortium name="The Broad Institute Genome Sequencing Center for Infectious Disease"/>
            <person name="Wu L."/>
            <person name="Ma J."/>
        </authorList>
    </citation>
    <scope>NUCLEOTIDE SEQUENCE [LARGE SCALE GENOMIC DNA]</scope>
    <source>
        <strain evidence="7">JCM 16673</strain>
    </source>
</reference>
<evidence type="ECO:0000256" key="4">
    <source>
        <dbReference type="ARBA" id="ARBA00022741"/>
    </source>
</evidence>
<protein>
    <recommendedName>
        <fullName evidence="2">triphosphoribosyl-dephospho-CoA synthase</fullName>
        <ecNumber evidence="2">2.4.2.52</ecNumber>
    </recommendedName>
</protein>
<dbReference type="EC" id="2.4.2.52" evidence="2"/>
<evidence type="ECO:0000256" key="2">
    <source>
        <dbReference type="ARBA" id="ARBA00012074"/>
    </source>
</evidence>
<name>A0ABP7SWK2_9BURK</name>
<dbReference type="NCBIfam" id="TIGR03132">
    <property type="entry name" value="malonate_mdcB"/>
    <property type="match status" value="1"/>
</dbReference>
<evidence type="ECO:0000313" key="6">
    <source>
        <dbReference type="EMBL" id="GAA4017564.1"/>
    </source>
</evidence>
<dbReference type="EMBL" id="BAAAZE010000005">
    <property type="protein sequence ID" value="GAA4017564.1"/>
    <property type="molecule type" value="Genomic_DNA"/>
</dbReference>
<dbReference type="InterPro" id="IPR017555">
    <property type="entry name" value="TriPribosyl-deP-CoA_syn"/>
</dbReference>
<dbReference type="PANTHER" id="PTHR30201:SF2">
    <property type="entry name" value="2-(5''-TRIPHOSPHORIBOSYL)-3'-DEPHOSPHOCOENZYME-A SYNTHASE"/>
    <property type="match status" value="1"/>
</dbReference>
<evidence type="ECO:0000256" key="3">
    <source>
        <dbReference type="ARBA" id="ARBA00022679"/>
    </source>
</evidence>
<dbReference type="Gene3D" id="1.10.4200.10">
    <property type="entry name" value="Triphosphoribosyl-dephospho-CoA protein"/>
    <property type="match status" value="2"/>
</dbReference>
<gene>
    <name evidence="6" type="primary">mdcB</name>
    <name evidence="6" type="ORF">GCM10022212_11540</name>
</gene>
<dbReference type="RefSeq" id="WP_344762291.1">
    <property type="nucleotide sequence ID" value="NZ_BAAAZE010000005.1"/>
</dbReference>
<accession>A0ABP7SWK2</accession>
<organism evidence="6 7">
    <name type="scientific">Actimicrobium antarcticum</name>
    <dbReference type="NCBI Taxonomy" id="1051899"/>
    <lineage>
        <taxon>Bacteria</taxon>
        <taxon>Pseudomonadati</taxon>
        <taxon>Pseudomonadota</taxon>
        <taxon>Betaproteobacteria</taxon>
        <taxon>Burkholderiales</taxon>
        <taxon>Oxalobacteraceae</taxon>
        <taxon>Actimicrobium</taxon>
    </lineage>
</organism>
<dbReference type="PANTHER" id="PTHR30201">
    <property type="entry name" value="TRIPHOSPHORIBOSYL-DEPHOSPHO-COA SYNTHASE"/>
    <property type="match status" value="1"/>
</dbReference>
<comment type="caution">
    <text evidence="6">The sequence shown here is derived from an EMBL/GenBank/DDBJ whole genome shotgun (WGS) entry which is preliminary data.</text>
</comment>
<comment type="catalytic activity">
    <reaction evidence="1">
        <text>3'-dephospho-CoA + ATP = 2'-(5''-triphospho-alpha-D-ribosyl)-3'-dephospho-CoA + adenine</text>
        <dbReference type="Rhea" id="RHEA:15117"/>
        <dbReference type="ChEBI" id="CHEBI:16708"/>
        <dbReference type="ChEBI" id="CHEBI:30616"/>
        <dbReference type="ChEBI" id="CHEBI:57328"/>
        <dbReference type="ChEBI" id="CHEBI:61378"/>
        <dbReference type="EC" id="2.4.2.52"/>
    </reaction>
</comment>
<keyword evidence="7" id="KW-1185">Reference proteome</keyword>
<evidence type="ECO:0000256" key="5">
    <source>
        <dbReference type="ARBA" id="ARBA00022840"/>
    </source>
</evidence>
<keyword evidence="5" id="KW-0067">ATP-binding</keyword>
<sequence length="288" mass="30936">MSALAKQSVLLRHAMCDWIAHLAVRSLHQELVLHPKPGLVTPFSNGSHRDMTAQTFMRSLFALRHYFKKITRAGADGAGFDALRELGIAAEQQMLVATRGVNTHRGAIFAIGMLCAALGALAVRQQPLDQAMLRRVLLQLWGADLQRHGMPAHEASNAPQIHAVRGARAEAMLGFPSVFEIGLPQLTATLAAGRGWHAACVDTLFALIARINDTNVLHRGGLDGAAMARALARKFMQEGGTGTSDWQARAADCNDQFVAMNLSPGGAADLLAATCLVYYAAHPQGHRP</sequence>
<proteinExistence type="predicted"/>
<evidence type="ECO:0000313" key="7">
    <source>
        <dbReference type="Proteomes" id="UP001501353"/>
    </source>
</evidence>